<dbReference type="NCBIfam" id="TIGR00528">
    <property type="entry name" value="gcvT"/>
    <property type="match status" value="1"/>
</dbReference>
<dbReference type="Gene3D" id="3.30.1360.120">
    <property type="entry name" value="Probable tRNA modification gtpase trme, domain 1"/>
    <property type="match status" value="1"/>
</dbReference>
<dbReference type="EMBL" id="LRFG02000001">
    <property type="protein sequence ID" value="PCO06583.1"/>
    <property type="molecule type" value="Genomic_DNA"/>
</dbReference>
<dbReference type="SUPFAM" id="SSF101790">
    <property type="entry name" value="Aminomethyltransferase beta-barrel domain"/>
    <property type="match status" value="1"/>
</dbReference>
<comment type="similarity">
    <text evidence="1">Belongs to the GcvT family.</text>
</comment>
<feature type="domain" description="Aminomethyltransferase C-terminal" evidence="8">
    <location>
        <begin position="286"/>
        <end position="364"/>
    </location>
</feature>
<dbReference type="GO" id="GO:0004047">
    <property type="term" value="F:aminomethyltransferase activity"/>
    <property type="evidence" value="ECO:0007669"/>
    <property type="project" value="UniProtKB-EC"/>
</dbReference>
<dbReference type="InterPro" id="IPR013977">
    <property type="entry name" value="GcvT_C"/>
</dbReference>
<dbReference type="Gene3D" id="4.10.1250.10">
    <property type="entry name" value="Aminomethyltransferase fragment"/>
    <property type="match status" value="1"/>
</dbReference>
<accession>A0ABX4I332</accession>
<evidence type="ECO:0000256" key="5">
    <source>
        <dbReference type="ARBA" id="ARBA00031395"/>
    </source>
</evidence>
<dbReference type="SUPFAM" id="SSF103025">
    <property type="entry name" value="Folate-binding domain"/>
    <property type="match status" value="1"/>
</dbReference>
<evidence type="ECO:0000259" key="7">
    <source>
        <dbReference type="Pfam" id="PF01571"/>
    </source>
</evidence>
<dbReference type="EC" id="2.1.2.10" evidence="2"/>
<proteinExistence type="inferred from homology"/>
<dbReference type="NCBIfam" id="NF010093">
    <property type="entry name" value="PRK13579.1"/>
    <property type="match status" value="1"/>
</dbReference>
<keyword evidence="10" id="KW-1185">Reference proteome</keyword>
<dbReference type="Gene3D" id="2.40.30.110">
    <property type="entry name" value="Aminomethyltransferase beta-barrel domains"/>
    <property type="match status" value="1"/>
</dbReference>
<dbReference type="PANTHER" id="PTHR43757">
    <property type="entry name" value="AMINOMETHYLTRANSFERASE"/>
    <property type="match status" value="1"/>
</dbReference>
<protein>
    <recommendedName>
        <fullName evidence="2">aminomethyltransferase</fullName>
        <ecNumber evidence="2">2.1.2.10</ecNumber>
    </recommendedName>
    <alternativeName>
        <fullName evidence="5">Glycine cleavage system T protein</fullName>
    </alternativeName>
</protein>
<dbReference type="PIRSF" id="PIRSF006487">
    <property type="entry name" value="GcvT"/>
    <property type="match status" value="1"/>
</dbReference>
<evidence type="ECO:0000259" key="8">
    <source>
        <dbReference type="Pfam" id="PF08669"/>
    </source>
</evidence>
<dbReference type="InterPro" id="IPR006222">
    <property type="entry name" value="GCVT_N"/>
</dbReference>
<comment type="catalytic activity">
    <reaction evidence="6">
        <text>N(6)-[(R)-S(8)-aminomethyldihydrolipoyl]-L-lysyl-[protein] + (6S)-5,6,7,8-tetrahydrofolate = N(6)-[(R)-dihydrolipoyl]-L-lysyl-[protein] + (6R)-5,10-methylene-5,6,7,8-tetrahydrofolate + NH4(+)</text>
        <dbReference type="Rhea" id="RHEA:16945"/>
        <dbReference type="Rhea" id="RHEA-COMP:10475"/>
        <dbReference type="Rhea" id="RHEA-COMP:10492"/>
        <dbReference type="ChEBI" id="CHEBI:15636"/>
        <dbReference type="ChEBI" id="CHEBI:28938"/>
        <dbReference type="ChEBI" id="CHEBI:57453"/>
        <dbReference type="ChEBI" id="CHEBI:83100"/>
        <dbReference type="ChEBI" id="CHEBI:83143"/>
        <dbReference type="EC" id="2.1.2.10"/>
    </reaction>
</comment>
<evidence type="ECO:0000313" key="10">
    <source>
        <dbReference type="Proteomes" id="UP000218427"/>
    </source>
</evidence>
<dbReference type="InterPro" id="IPR028896">
    <property type="entry name" value="GcvT/YgfZ/DmdA"/>
</dbReference>
<evidence type="ECO:0000256" key="3">
    <source>
        <dbReference type="ARBA" id="ARBA00022576"/>
    </source>
</evidence>
<dbReference type="InterPro" id="IPR027266">
    <property type="entry name" value="TrmE/GcvT-like"/>
</dbReference>
<dbReference type="Gene3D" id="3.30.70.1400">
    <property type="entry name" value="Aminomethyltransferase beta-barrel domains"/>
    <property type="match status" value="1"/>
</dbReference>
<evidence type="ECO:0000256" key="6">
    <source>
        <dbReference type="ARBA" id="ARBA00047665"/>
    </source>
</evidence>
<gene>
    <name evidence="9" type="primary">gcvT</name>
    <name evidence="9" type="ORF">AWR36_002015</name>
</gene>
<dbReference type="Proteomes" id="UP000218427">
    <property type="component" value="Unassembled WGS sequence"/>
</dbReference>
<dbReference type="InterPro" id="IPR029043">
    <property type="entry name" value="GcvT/YgfZ_C"/>
</dbReference>
<feature type="domain" description="GCVT N-terminal" evidence="7">
    <location>
        <begin position="10"/>
        <end position="257"/>
    </location>
</feature>
<keyword evidence="3" id="KW-0032">Aminotransferase</keyword>
<evidence type="ECO:0000313" key="9">
    <source>
        <dbReference type="EMBL" id="PCO06583.1"/>
    </source>
</evidence>
<name>A0ABX4I332_9GAMM</name>
<dbReference type="RefSeq" id="WP_067080219.1">
    <property type="nucleotide sequence ID" value="NZ_LRFG02000001.1"/>
</dbReference>
<comment type="caution">
    <text evidence="9">The sequence shown here is derived from an EMBL/GenBank/DDBJ whole genome shotgun (WGS) entry which is preliminary data.</text>
</comment>
<evidence type="ECO:0000256" key="2">
    <source>
        <dbReference type="ARBA" id="ARBA00012616"/>
    </source>
</evidence>
<evidence type="ECO:0000256" key="4">
    <source>
        <dbReference type="ARBA" id="ARBA00022679"/>
    </source>
</evidence>
<keyword evidence="4 9" id="KW-0808">Transferase</keyword>
<dbReference type="InterPro" id="IPR006223">
    <property type="entry name" value="GcvT"/>
</dbReference>
<dbReference type="Pfam" id="PF08669">
    <property type="entry name" value="GCV_T_C"/>
    <property type="match status" value="1"/>
</dbReference>
<reference evidence="9" key="1">
    <citation type="submission" date="2017-08" db="EMBL/GenBank/DDBJ databases">
        <title>Microbulbifer marisrubri sp. nov., a halophilic alphaproteobacterium isolated from marine sediment of the Yellow Sea, China.</title>
        <authorList>
            <person name="Zhang G."/>
            <person name="Xiong Q."/>
        </authorList>
    </citation>
    <scope>NUCLEOTIDE SEQUENCE [LARGE SCALE GENOMIC DNA]</scope>
    <source>
        <strain evidence="9">WRN-8</strain>
    </source>
</reference>
<dbReference type="NCBIfam" id="NF001567">
    <property type="entry name" value="PRK00389.1"/>
    <property type="match status" value="1"/>
</dbReference>
<dbReference type="PANTHER" id="PTHR43757:SF2">
    <property type="entry name" value="AMINOMETHYLTRANSFERASE, MITOCHONDRIAL"/>
    <property type="match status" value="1"/>
</dbReference>
<dbReference type="Pfam" id="PF01571">
    <property type="entry name" value="GCV_T"/>
    <property type="match status" value="1"/>
</dbReference>
<organism evidence="9 10">
    <name type="scientific">Microbulbifer flavimaris</name>
    <dbReference type="NCBI Taxonomy" id="1781068"/>
    <lineage>
        <taxon>Bacteria</taxon>
        <taxon>Pseudomonadati</taxon>
        <taxon>Pseudomonadota</taxon>
        <taxon>Gammaproteobacteria</taxon>
        <taxon>Cellvibrionales</taxon>
        <taxon>Microbulbiferaceae</taxon>
        <taxon>Microbulbifer</taxon>
    </lineage>
</organism>
<evidence type="ECO:0000256" key="1">
    <source>
        <dbReference type="ARBA" id="ARBA00008609"/>
    </source>
</evidence>
<sequence length="371" mass="39952">MNNELRKTPLYDLHTELGGKLVPFAGYAMPVQYQSGIVHEHLHTREAVGVFDVSHMGQLVVRGSGAAAGLEELLPIDIDALEINQQCYAVMTTEDGGILDDLIITRWAEDEFFLVVNAATAAADIAHLQKRLRGSDIRVLGQQALLAVQGPMAGEILGELSPAIRALTFMHGMRTELLGEECYITRSGYTGEDGFEISIPAQVVDTFTRKLLEDGRIQMIGLGARDTLRLEAGLCLYGADMDRTTSPVEAGLLWSIGKCRRPGGTKVGGFLGADIVLAHIVEGVSRRRVGFTVQGRIPVRTGTDLVDEAGNVVGRVTSGGYGPTLGAGIGMGYVDRGYEKAGTELQALVRGKIIPITVAKTPFVPQRYYRG</sequence>